<dbReference type="InterPro" id="IPR050297">
    <property type="entry name" value="LipidA_mod_glycosyltrf_83"/>
</dbReference>
<keyword evidence="4" id="KW-0808">Transferase</keyword>
<dbReference type="GO" id="GO:0005886">
    <property type="term" value="C:plasma membrane"/>
    <property type="evidence" value="ECO:0007669"/>
    <property type="project" value="UniProtKB-SubCell"/>
</dbReference>
<gene>
    <name evidence="10" type="ORF">HY076_09205</name>
</gene>
<feature type="transmembrane region" description="Helical" evidence="8">
    <location>
        <begin position="244"/>
        <end position="266"/>
    </location>
</feature>
<protein>
    <submittedName>
        <fullName evidence="10">Glycosyltransferase family 39 protein</fullName>
    </submittedName>
</protein>
<evidence type="ECO:0000256" key="5">
    <source>
        <dbReference type="ARBA" id="ARBA00022692"/>
    </source>
</evidence>
<evidence type="ECO:0000256" key="7">
    <source>
        <dbReference type="ARBA" id="ARBA00023136"/>
    </source>
</evidence>
<evidence type="ECO:0000256" key="6">
    <source>
        <dbReference type="ARBA" id="ARBA00022989"/>
    </source>
</evidence>
<dbReference type="Proteomes" id="UP000807850">
    <property type="component" value="Unassembled WGS sequence"/>
</dbReference>
<evidence type="ECO:0000256" key="8">
    <source>
        <dbReference type="SAM" id="Phobius"/>
    </source>
</evidence>
<evidence type="ECO:0000313" key="10">
    <source>
        <dbReference type="EMBL" id="MBI3540435.1"/>
    </source>
</evidence>
<evidence type="ECO:0000256" key="2">
    <source>
        <dbReference type="ARBA" id="ARBA00022475"/>
    </source>
</evidence>
<feature type="transmembrane region" description="Helical" evidence="8">
    <location>
        <begin position="112"/>
        <end position="131"/>
    </location>
</feature>
<accession>A0A9D6LA84</accession>
<dbReference type="GO" id="GO:0009103">
    <property type="term" value="P:lipopolysaccharide biosynthetic process"/>
    <property type="evidence" value="ECO:0007669"/>
    <property type="project" value="UniProtKB-ARBA"/>
</dbReference>
<reference evidence="10" key="1">
    <citation type="submission" date="2020-07" db="EMBL/GenBank/DDBJ databases">
        <title>Huge and variable diversity of episymbiotic CPR bacteria and DPANN archaea in groundwater ecosystems.</title>
        <authorList>
            <person name="He C.Y."/>
            <person name="Keren R."/>
            <person name="Whittaker M."/>
            <person name="Farag I.F."/>
            <person name="Doudna J."/>
            <person name="Cate J.H.D."/>
            <person name="Banfield J.F."/>
        </authorList>
    </citation>
    <scope>NUCLEOTIDE SEQUENCE</scope>
    <source>
        <strain evidence="10">NC_groundwater_928_Pr1_S-0.2um_72_17</strain>
    </source>
</reference>
<feature type="domain" description="Glycosyltransferase RgtA/B/C/D-like" evidence="9">
    <location>
        <begin position="58"/>
        <end position="218"/>
    </location>
</feature>
<feature type="transmembrane region" description="Helical" evidence="8">
    <location>
        <begin position="322"/>
        <end position="342"/>
    </location>
</feature>
<dbReference type="PANTHER" id="PTHR33908:SF11">
    <property type="entry name" value="MEMBRANE PROTEIN"/>
    <property type="match status" value="1"/>
</dbReference>
<dbReference type="GO" id="GO:0016763">
    <property type="term" value="F:pentosyltransferase activity"/>
    <property type="evidence" value="ECO:0007669"/>
    <property type="project" value="TreeGrafter"/>
</dbReference>
<dbReference type="Pfam" id="PF13231">
    <property type="entry name" value="PMT_2"/>
    <property type="match status" value="1"/>
</dbReference>
<keyword evidence="7 8" id="KW-0472">Membrane</keyword>
<name>A0A9D6LA84_UNCEI</name>
<sequence length="506" mass="53972">MPTDAAAPPRPPLAAGALAWVSLAIAALHAACLTQYGWFRDELYYVSCARRLDWGYVDQPPLSIAVLAIVRAVAGEQLAVLRIVAVLLALTSAWLAAAIARELGGRRFAQTLAALALGLAPVSLAIGHFYSMNAFDLAFWPLATLIGLRAIRGGAPQTWIGLGVVLGLGLLDKWSVLWLGAGLAAALVLSPGRRALATPWPWLAALIAAALVAPHALWEVRHGWPTLEFMHNASAHKMQALEPAAFMLGQLLALGPGAAPIWIAGLAVSFTRAAWRPLAVIWLVTLAFLIANGTARADYLALACPALFAAGAAWWESRGRAMRVAVAAVAIALALPILPFGLPCLPPERFVAYQHAFGMGPPAEERHRMGVLPQHWADMFGWPEFADSVASVAATLPPEERARAIVIVNNYGEAGALDHFGAGRVPAVACQHNNWYLWGPPPWDGGTAILVGRDSSEAAREFRQVIVAGHAGHPLAMPYEQNLPILIARGFTADLAAAWRQGKHYQ</sequence>
<evidence type="ECO:0000256" key="3">
    <source>
        <dbReference type="ARBA" id="ARBA00022676"/>
    </source>
</evidence>
<dbReference type="EMBL" id="JACQAY010000304">
    <property type="protein sequence ID" value="MBI3540435.1"/>
    <property type="molecule type" value="Genomic_DNA"/>
</dbReference>
<organism evidence="10 11">
    <name type="scientific">Eiseniibacteriota bacterium</name>
    <dbReference type="NCBI Taxonomy" id="2212470"/>
    <lineage>
        <taxon>Bacteria</taxon>
        <taxon>Candidatus Eiseniibacteriota</taxon>
    </lineage>
</organism>
<keyword evidence="6 8" id="KW-1133">Transmembrane helix</keyword>
<evidence type="ECO:0000313" key="11">
    <source>
        <dbReference type="Proteomes" id="UP000807850"/>
    </source>
</evidence>
<evidence type="ECO:0000256" key="1">
    <source>
        <dbReference type="ARBA" id="ARBA00004651"/>
    </source>
</evidence>
<dbReference type="InterPro" id="IPR038731">
    <property type="entry name" value="RgtA/B/C-like"/>
</dbReference>
<comment type="caution">
    <text evidence="10">The sequence shown here is derived from an EMBL/GenBank/DDBJ whole genome shotgun (WGS) entry which is preliminary data.</text>
</comment>
<comment type="subcellular location">
    <subcellularLocation>
        <location evidence="1">Cell membrane</location>
        <topology evidence="1">Multi-pass membrane protein</topology>
    </subcellularLocation>
</comment>
<proteinExistence type="predicted"/>
<keyword evidence="3" id="KW-0328">Glycosyltransferase</keyword>
<feature type="transmembrane region" description="Helical" evidence="8">
    <location>
        <begin position="297"/>
        <end position="315"/>
    </location>
</feature>
<dbReference type="AlphaFoldDB" id="A0A9D6LA84"/>
<evidence type="ECO:0000259" key="9">
    <source>
        <dbReference type="Pfam" id="PF13231"/>
    </source>
</evidence>
<keyword evidence="2" id="KW-1003">Cell membrane</keyword>
<feature type="transmembrane region" description="Helical" evidence="8">
    <location>
        <begin position="200"/>
        <end position="218"/>
    </location>
</feature>
<feature type="transmembrane region" description="Helical" evidence="8">
    <location>
        <begin position="159"/>
        <end position="188"/>
    </location>
</feature>
<evidence type="ECO:0000256" key="4">
    <source>
        <dbReference type="ARBA" id="ARBA00022679"/>
    </source>
</evidence>
<dbReference type="PANTHER" id="PTHR33908">
    <property type="entry name" value="MANNOSYLTRANSFERASE YKCB-RELATED"/>
    <property type="match status" value="1"/>
</dbReference>
<feature type="transmembrane region" description="Helical" evidence="8">
    <location>
        <begin position="79"/>
        <end position="100"/>
    </location>
</feature>
<feature type="transmembrane region" description="Helical" evidence="8">
    <location>
        <begin position="273"/>
        <end position="291"/>
    </location>
</feature>
<keyword evidence="5 8" id="KW-0812">Transmembrane</keyword>